<comment type="similarity">
    <text evidence="3">Belongs to the TMA20 family.</text>
</comment>
<dbReference type="InterPro" id="IPR004521">
    <property type="entry name" value="Uncharacterised_CHP00451"/>
</dbReference>
<comment type="function">
    <text evidence="3">Involved in translation.</text>
</comment>
<dbReference type="SMART" id="SM00359">
    <property type="entry name" value="PUA"/>
    <property type="match status" value="1"/>
</dbReference>
<dbReference type="InterPro" id="IPR048248">
    <property type="entry name" value="PUA_eIF2d-like"/>
</dbReference>
<dbReference type="Pfam" id="PF17832">
    <property type="entry name" value="Pre-PUA"/>
    <property type="match status" value="1"/>
</dbReference>
<dbReference type="EMBL" id="KN824290">
    <property type="protein sequence ID" value="KIM28963.1"/>
    <property type="molecule type" value="Genomic_DNA"/>
</dbReference>
<keyword evidence="2 3" id="KW-0963">Cytoplasm</keyword>
<dbReference type="CDD" id="cd21155">
    <property type="entry name" value="PUA_MCTS-1-like"/>
    <property type="match status" value="1"/>
</dbReference>
<proteinExistence type="inferred from homology"/>
<reference evidence="6" key="2">
    <citation type="submission" date="2015-01" db="EMBL/GenBank/DDBJ databases">
        <title>Evolutionary Origins and Diversification of the Mycorrhizal Mutualists.</title>
        <authorList>
            <consortium name="DOE Joint Genome Institute"/>
            <consortium name="Mycorrhizal Genomics Consortium"/>
            <person name="Kohler A."/>
            <person name="Kuo A."/>
            <person name="Nagy L.G."/>
            <person name="Floudas D."/>
            <person name="Copeland A."/>
            <person name="Barry K.W."/>
            <person name="Cichocki N."/>
            <person name="Veneault-Fourrey C."/>
            <person name="LaButti K."/>
            <person name="Lindquist E.A."/>
            <person name="Lipzen A."/>
            <person name="Lundell T."/>
            <person name="Morin E."/>
            <person name="Murat C."/>
            <person name="Riley R."/>
            <person name="Ohm R."/>
            <person name="Sun H."/>
            <person name="Tunlid A."/>
            <person name="Henrissat B."/>
            <person name="Grigoriev I.V."/>
            <person name="Hibbett D.S."/>
            <person name="Martin F."/>
        </authorList>
    </citation>
    <scope>NUCLEOTIDE SEQUENCE [LARGE SCALE GENOMIC DNA]</scope>
    <source>
        <strain evidence="6">MAFF 305830</strain>
    </source>
</reference>
<dbReference type="PANTHER" id="PTHR22798">
    <property type="entry name" value="MCT-1 PROTEIN"/>
    <property type="match status" value="1"/>
</dbReference>
<name>A0A0C2WS21_SERVB</name>
<evidence type="ECO:0000256" key="3">
    <source>
        <dbReference type="PIRNR" id="PIRNR005067"/>
    </source>
</evidence>
<dbReference type="HOGENOM" id="CLU_090468_0_1_1"/>
<evidence type="ECO:0000313" key="5">
    <source>
        <dbReference type="EMBL" id="KIM28963.1"/>
    </source>
</evidence>
<sequence>MFKKFSPGTDIAGQTILKSSVQRTIRNNLLAQWNIDQTTLETHIWPKKEALVLVKGREHLSIYTLHGEPLFFQHFDGPFIPTLKLLHKFPKVVPGVRVDRGAIRFLLAGANMMAPGFTSKGGWLPGPDAPLAVGTVVSIETEGNEHAAAVGILKMSTEEIKAAGKGVAVEIMCYLGDDLWNLAKI</sequence>
<dbReference type="Proteomes" id="UP000054097">
    <property type="component" value="Unassembled WGS sequence"/>
</dbReference>
<dbReference type="GO" id="GO:0003723">
    <property type="term" value="F:RNA binding"/>
    <property type="evidence" value="ECO:0007669"/>
    <property type="project" value="InterPro"/>
</dbReference>
<dbReference type="OrthoDB" id="10249667at2759"/>
<dbReference type="PROSITE" id="PS50890">
    <property type="entry name" value="PUA"/>
    <property type="match status" value="1"/>
</dbReference>
<dbReference type="Pfam" id="PF26292">
    <property type="entry name" value="PUA_elF2D"/>
    <property type="match status" value="1"/>
</dbReference>
<evidence type="ECO:0000256" key="1">
    <source>
        <dbReference type="ARBA" id="ARBA00004496"/>
    </source>
</evidence>
<dbReference type="InterPro" id="IPR041366">
    <property type="entry name" value="Pre-PUA"/>
</dbReference>
<evidence type="ECO:0000313" key="6">
    <source>
        <dbReference type="Proteomes" id="UP000054097"/>
    </source>
</evidence>
<keyword evidence="6" id="KW-1185">Reference proteome</keyword>
<dbReference type="GO" id="GO:0005737">
    <property type="term" value="C:cytoplasm"/>
    <property type="evidence" value="ECO:0007669"/>
    <property type="project" value="UniProtKB-SubCell"/>
</dbReference>
<dbReference type="PIRSF" id="PIRSF005067">
    <property type="entry name" value="Tma_RNA-bind_prd"/>
    <property type="match status" value="1"/>
</dbReference>
<dbReference type="STRING" id="933852.A0A0C2WS21"/>
<evidence type="ECO:0000259" key="4">
    <source>
        <dbReference type="SMART" id="SM00359"/>
    </source>
</evidence>
<dbReference type="InterPro" id="IPR016437">
    <property type="entry name" value="MCT-1/Tma20"/>
</dbReference>
<accession>A0A0C2WS21</accession>
<gene>
    <name evidence="5" type="ORF">M408DRAFT_125898</name>
</gene>
<organism evidence="5 6">
    <name type="scientific">Serendipita vermifera MAFF 305830</name>
    <dbReference type="NCBI Taxonomy" id="933852"/>
    <lineage>
        <taxon>Eukaryota</taxon>
        <taxon>Fungi</taxon>
        <taxon>Dikarya</taxon>
        <taxon>Basidiomycota</taxon>
        <taxon>Agaricomycotina</taxon>
        <taxon>Agaricomycetes</taxon>
        <taxon>Sebacinales</taxon>
        <taxon>Serendipitaceae</taxon>
        <taxon>Serendipita</taxon>
    </lineage>
</organism>
<dbReference type="NCBIfam" id="TIGR00451">
    <property type="entry name" value="unchar_dom_2"/>
    <property type="match status" value="1"/>
</dbReference>
<feature type="domain" description="PUA" evidence="4">
    <location>
        <begin position="94"/>
        <end position="176"/>
    </location>
</feature>
<comment type="subcellular location">
    <subcellularLocation>
        <location evidence="1 3">Cytoplasm</location>
    </subcellularLocation>
</comment>
<evidence type="ECO:0000256" key="2">
    <source>
        <dbReference type="ARBA" id="ARBA00022490"/>
    </source>
</evidence>
<dbReference type="InterPro" id="IPR002478">
    <property type="entry name" value="PUA"/>
</dbReference>
<dbReference type="SUPFAM" id="SSF88697">
    <property type="entry name" value="PUA domain-like"/>
    <property type="match status" value="1"/>
</dbReference>
<dbReference type="Gene3D" id="3.10.400.20">
    <property type="match status" value="1"/>
</dbReference>
<dbReference type="AlphaFoldDB" id="A0A0C2WS21"/>
<dbReference type="GO" id="GO:0001731">
    <property type="term" value="P:formation of translation preinitiation complex"/>
    <property type="evidence" value="ECO:0007669"/>
    <property type="project" value="TreeGrafter"/>
</dbReference>
<protein>
    <recommendedName>
        <fullName evidence="3">Translation machinery-associated protein 20</fullName>
    </recommendedName>
</protein>
<dbReference type="CDD" id="cd11609">
    <property type="entry name" value="MCT1_N"/>
    <property type="match status" value="1"/>
</dbReference>
<reference evidence="5 6" key="1">
    <citation type="submission" date="2014-04" db="EMBL/GenBank/DDBJ databases">
        <authorList>
            <consortium name="DOE Joint Genome Institute"/>
            <person name="Kuo A."/>
            <person name="Zuccaro A."/>
            <person name="Kohler A."/>
            <person name="Nagy L.G."/>
            <person name="Floudas D."/>
            <person name="Copeland A."/>
            <person name="Barry K.W."/>
            <person name="Cichocki N."/>
            <person name="Veneault-Fourrey C."/>
            <person name="LaButti K."/>
            <person name="Lindquist E.A."/>
            <person name="Lipzen A."/>
            <person name="Lundell T."/>
            <person name="Morin E."/>
            <person name="Murat C."/>
            <person name="Sun H."/>
            <person name="Tunlid A."/>
            <person name="Henrissat B."/>
            <person name="Grigoriev I.V."/>
            <person name="Hibbett D.S."/>
            <person name="Martin F."/>
            <person name="Nordberg H.P."/>
            <person name="Cantor M.N."/>
            <person name="Hua S.X."/>
        </authorList>
    </citation>
    <scope>NUCLEOTIDE SEQUENCE [LARGE SCALE GENOMIC DNA]</scope>
    <source>
        <strain evidence="5 6">MAFF 305830</strain>
    </source>
</reference>
<dbReference type="PANTHER" id="PTHR22798:SF0">
    <property type="entry name" value="MALIGNANT T-CELL-AMPLIFIED SEQUENCE 1"/>
    <property type="match status" value="1"/>
</dbReference>
<dbReference type="InterPro" id="IPR015947">
    <property type="entry name" value="PUA-like_sf"/>
</dbReference>